<organism evidence="2 3">
    <name type="scientific">Oryza rufipogon</name>
    <name type="common">Brownbeard rice</name>
    <name type="synonym">Asian wild rice</name>
    <dbReference type="NCBI Taxonomy" id="4529"/>
    <lineage>
        <taxon>Eukaryota</taxon>
        <taxon>Viridiplantae</taxon>
        <taxon>Streptophyta</taxon>
        <taxon>Embryophyta</taxon>
        <taxon>Tracheophyta</taxon>
        <taxon>Spermatophyta</taxon>
        <taxon>Magnoliopsida</taxon>
        <taxon>Liliopsida</taxon>
        <taxon>Poales</taxon>
        <taxon>Poaceae</taxon>
        <taxon>BOP clade</taxon>
        <taxon>Oryzoideae</taxon>
        <taxon>Oryzeae</taxon>
        <taxon>Oryzinae</taxon>
        <taxon>Oryza</taxon>
    </lineage>
</organism>
<protein>
    <submittedName>
        <fullName evidence="2">Uncharacterized protein</fullName>
    </submittedName>
</protein>
<sequence length="149" mass="16596">KPEGKNDYGPQKAEGRAKTLRRSLQGGGESPQGNTSKEETAPAGVDIADPGRLSRAFAPGLTQKCRTSKKRGESTRQHLQGGNSTDRRRYCRSRTTKQGFCPWTHSKVQDLQEPAPTRPKSPNYRQTRPTPRTNKLLKHRKSTARSVSK</sequence>
<dbReference type="EnsemblPlants" id="ORUFI02G33700.1">
    <property type="protein sequence ID" value="ORUFI02G33700.1"/>
    <property type="gene ID" value="ORUFI02G33700"/>
</dbReference>
<evidence type="ECO:0000313" key="2">
    <source>
        <dbReference type="EnsemblPlants" id="ORUFI02G33700.1"/>
    </source>
</evidence>
<dbReference type="AlphaFoldDB" id="A0A0E0NKS6"/>
<reference evidence="2" key="2">
    <citation type="submission" date="2015-06" db="UniProtKB">
        <authorList>
            <consortium name="EnsemblPlants"/>
        </authorList>
    </citation>
    <scope>IDENTIFICATION</scope>
</reference>
<feature type="compositionally biased region" description="Basic residues" evidence="1">
    <location>
        <begin position="135"/>
        <end position="149"/>
    </location>
</feature>
<reference evidence="3" key="1">
    <citation type="submission" date="2013-06" db="EMBL/GenBank/DDBJ databases">
        <authorList>
            <person name="Zhao Q."/>
        </authorList>
    </citation>
    <scope>NUCLEOTIDE SEQUENCE</scope>
    <source>
        <strain evidence="3">cv. W1943</strain>
    </source>
</reference>
<dbReference type="HOGENOM" id="CLU_1754434_0_0_1"/>
<accession>A0A0E0NKS6</accession>
<evidence type="ECO:0000313" key="3">
    <source>
        <dbReference type="Proteomes" id="UP000008022"/>
    </source>
</evidence>
<proteinExistence type="predicted"/>
<feature type="compositionally biased region" description="Polar residues" evidence="1">
    <location>
        <begin position="123"/>
        <end position="133"/>
    </location>
</feature>
<name>A0A0E0NKS6_ORYRU</name>
<dbReference type="Gramene" id="ORUFI02G33700.1">
    <property type="protein sequence ID" value="ORUFI02G33700.1"/>
    <property type="gene ID" value="ORUFI02G33700"/>
</dbReference>
<dbReference type="Proteomes" id="UP000008022">
    <property type="component" value="Unassembled WGS sequence"/>
</dbReference>
<feature type="region of interest" description="Disordered" evidence="1">
    <location>
        <begin position="1"/>
        <end position="149"/>
    </location>
</feature>
<evidence type="ECO:0000256" key="1">
    <source>
        <dbReference type="SAM" id="MobiDB-lite"/>
    </source>
</evidence>
<keyword evidence="3" id="KW-1185">Reference proteome</keyword>